<dbReference type="InterPro" id="IPR002553">
    <property type="entry name" value="Clathrin/coatomer_adapt-like_N"/>
</dbReference>
<dbReference type="InterPro" id="IPR016460">
    <property type="entry name" value="COPB1"/>
</dbReference>
<dbReference type="PANTHER" id="PTHR10635:SF0">
    <property type="entry name" value="COATOMER SUBUNIT BETA"/>
    <property type="match status" value="1"/>
</dbReference>
<protein>
    <recommendedName>
        <fullName evidence="2">Clathrin/coatomer adaptor adaptin-like N-terminal domain-containing protein</fullName>
    </recommendedName>
</protein>
<gene>
    <name evidence="3" type="ORF">LLUT_LOCUS24508</name>
</gene>
<dbReference type="Proteomes" id="UP001497480">
    <property type="component" value="Unassembled WGS sequence"/>
</dbReference>
<organism evidence="3 4">
    <name type="scientific">Lupinus luteus</name>
    <name type="common">European yellow lupine</name>
    <dbReference type="NCBI Taxonomy" id="3873"/>
    <lineage>
        <taxon>Eukaryota</taxon>
        <taxon>Viridiplantae</taxon>
        <taxon>Streptophyta</taxon>
        <taxon>Embryophyta</taxon>
        <taxon>Tracheophyta</taxon>
        <taxon>Spermatophyta</taxon>
        <taxon>Magnoliopsida</taxon>
        <taxon>eudicotyledons</taxon>
        <taxon>Gunneridae</taxon>
        <taxon>Pentapetalae</taxon>
        <taxon>rosids</taxon>
        <taxon>fabids</taxon>
        <taxon>Fabales</taxon>
        <taxon>Fabaceae</taxon>
        <taxon>Papilionoideae</taxon>
        <taxon>50 kb inversion clade</taxon>
        <taxon>genistoids sensu lato</taxon>
        <taxon>core genistoids</taxon>
        <taxon>Genisteae</taxon>
        <taxon>Lupinus</taxon>
    </lineage>
</organism>
<keyword evidence="4" id="KW-1185">Reference proteome</keyword>
<dbReference type="GO" id="GO:0030126">
    <property type="term" value="C:COPI vesicle coat"/>
    <property type="evidence" value="ECO:0007669"/>
    <property type="project" value="TreeGrafter"/>
</dbReference>
<dbReference type="EMBL" id="CAXHTB010000017">
    <property type="protein sequence ID" value="CAL0323448.1"/>
    <property type="molecule type" value="Genomic_DNA"/>
</dbReference>
<evidence type="ECO:0000313" key="4">
    <source>
        <dbReference type="Proteomes" id="UP001497480"/>
    </source>
</evidence>
<dbReference type="SUPFAM" id="SSF48371">
    <property type="entry name" value="ARM repeat"/>
    <property type="match status" value="1"/>
</dbReference>
<dbReference type="InterPro" id="IPR016024">
    <property type="entry name" value="ARM-type_fold"/>
</dbReference>
<accession>A0AAV1XP92</accession>
<reference evidence="3 4" key="1">
    <citation type="submission" date="2024-03" db="EMBL/GenBank/DDBJ databases">
        <authorList>
            <person name="Martinez-Hernandez J."/>
        </authorList>
    </citation>
    <scope>NUCLEOTIDE SEQUENCE [LARGE SCALE GENOMIC DNA]</scope>
</reference>
<dbReference type="Pfam" id="PF01602">
    <property type="entry name" value="Adaptin_N"/>
    <property type="match status" value="1"/>
</dbReference>
<feature type="domain" description="Clathrin/coatomer adaptor adaptin-like N-terminal" evidence="2">
    <location>
        <begin position="20"/>
        <end position="140"/>
    </location>
</feature>
<evidence type="ECO:0000256" key="1">
    <source>
        <dbReference type="SAM" id="MobiDB-lite"/>
    </source>
</evidence>
<sequence length="344" mass="38988">MEKSCTLIVHFDKGTPALANEIKESLDENGVAAKIDALKKAIMLLLNGETIPHLFITIIRYVLPSEDHTIQKLLLLYLEIIDKTDSRGKVLRFLCQNLICQNLRNNLQHPNEYIRGVTLRFLCRLNQSEIVEPLIHSILSNLQFCPLIPFHSSSSSSPSAPASTSSPSSSSPSSSTSYSDSSSSSSCFRAKTSFSFSSTCSFDSSIIFIFESAISTLSPENQIDREFMQIDNVAFDRTEVQKRIKDEKDLLEDLQHWRHEADGKAEDLKIKFSRLCESANGELVEIEREMDLAKKDKDHYDGVMKNKVLPDIKDAEECYLNHMKTREVHFSLDVHVRFFTEKDG</sequence>
<proteinExistence type="predicted"/>
<dbReference type="AlphaFoldDB" id="A0AAV1XP92"/>
<comment type="caution">
    <text evidence="3">The sequence shown here is derived from an EMBL/GenBank/DDBJ whole genome shotgun (WGS) entry which is preliminary data.</text>
</comment>
<dbReference type="PANTHER" id="PTHR10635">
    <property type="entry name" value="COATOMER SUBUNIT BETA"/>
    <property type="match status" value="1"/>
</dbReference>
<name>A0AAV1XP92_LUPLU</name>
<dbReference type="Gene3D" id="1.25.10.10">
    <property type="entry name" value="Leucine-rich Repeat Variant"/>
    <property type="match status" value="1"/>
</dbReference>
<evidence type="ECO:0000259" key="2">
    <source>
        <dbReference type="Pfam" id="PF01602"/>
    </source>
</evidence>
<dbReference type="GO" id="GO:0006888">
    <property type="term" value="P:endoplasmic reticulum to Golgi vesicle-mediated transport"/>
    <property type="evidence" value="ECO:0007669"/>
    <property type="project" value="TreeGrafter"/>
</dbReference>
<dbReference type="GO" id="GO:0006891">
    <property type="term" value="P:intra-Golgi vesicle-mediated transport"/>
    <property type="evidence" value="ECO:0007669"/>
    <property type="project" value="TreeGrafter"/>
</dbReference>
<dbReference type="GO" id="GO:0006886">
    <property type="term" value="P:intracellular protein transport"/>
    <property type="evidence" value="ECO:0007669"/>
    <property type="project" value="InterPro"/>
</dbReference>
<feature type="region of interest" description="Disordered" evidence="1">
    <location>
        <begin position="158"/>
        <end position="185"/>
    </location>
</feature>
<dbReference type="InterPro" id="IPR011989">
    <property type="entry name" value="ARM-like"/>
</dbReference>
<evidence type="ECO:0000313" key="3">
    <source>
        <dbReference type="EMBL" id="CAL0323448.1"/>
    </source>
</evidence>